<reference evidence="16" key="1">
    <citation type="journal article" date="2019" name="Int. J. Syst. Evol. Microbiol.">
        <title>The Global Catalogue of Microorganisms (GCM) 10K type strain sequencing project: providing services to taxonomists for standard genome sequencing and annotation.</title>
        <authorList>
            <consortium name="The Broad Institute Genomics Platform"/>
            <consortium name="The Broad Institute Genome Sequencing Center for Infectious Disease"/>
            <person name="Wu L."/>
            <person name="Ma J."/>
        </authorList>
    </citation>
    <scope>NUCLEOTIDE SEQUENCE [LARGE SCALE GENOMIC DNA]</scope>
    <source>
        <strain evidence="16">CCUG 54939</strain>
    </source>
</reference>
<keyword evidence="9 12" id="KW-0560">Oxidoreductase</keyword>
<dbReference type="InterPro" id="IPR035587">
    <property type="entry name" value="DUS-like_FMN-bd"/>
</dbReference>
<dbReference type="PROSITE" id="PS01136">
    <property type="entry name" value="UPF0034"/>
    <property type="match status" value="1"/>
</dbReference>
<dbReference type="EC" id="1.3.1.-" evidence="12"/>
<dbReference type="InterPro" id="IPR018517">
    <property type="entry name" value="tRNA_hU_synthase_CS"/>
</dbReference>
<dbReference type="RefSeq" id="WP_377154760.1">
    <property type="nucleotide sequence ID" value="NZ_JBHSAF010000015.1"/>
</dbReference>
<evidence type="ECO:0000256" key="5">
    <source>
        <dbReference type="ARBA" id="ARBA00022643"/>
    </source>
</evidence>
<comment type="similarity">
    <text evidence="13">Belongs to the dus family.</text>
</comment>
<dbReference type="InterPro" id="IPR013785">
    <property type="entry name" value="Aldolase_TIM"/>
</dbReference>
<evidence type="ECO:0000256" key="8">
    <source>
        <dbReference type="ARBA" id="ARBA00022884"/>
    </source>
</evidence>
<comment type="caution">
    <text evidence="15">The sequence shown here is derived from an EMBL/GenBank/DDBJ whole genome shotgun (WGS) entry which is preliminary data.</text>
</comment>
<comment type="similarity">
    <text evidence="12">Belongs to the Dus family. DusB subfamily.</text>
</comment>
<keyword evidence="3 12" id="KW-0820">tRNA-binding</keyword>
<evidence type="ECO:0000313" key="15">
    <source>
        <dbReference type="EMBL" id="MFC3914701.1"/>
    </source>
</evidence>
<comment type="catalytic activity">
    <reaction evidence="10 12">
        <text>a 5,6-dihydrouridine in tRNA + NADP(+) = a uridine in tRNA + NADPH + H(+)</text>
        <dbReference type="Rhea" id="RHEA:23624"/>
        <dbReference type="Rhea" id="RHEA-COMP:13339"/>
        <dbReference type="Rhea" id="RHEA-COMP:13887"/>
        <dbReference type="ChEBI" id="CHEBI:15378"/>
        <dbReference type="ChEBI" id="CHEBI:57783"/>
        <dbReference type="ChEBI" id="CHEBI:58349"/>
        <dbReference type="ChEBI" id="CHEBI:65315"/>
        <dbReference type="ChEBI" id="CHEBI:74443"/>
    </reaction>
</comment>
<evidence type="ECO:0000256" key="9">
    <source>
        <dbReference type="ARBA" id="ARBA00023002"/>
    </source>
</evidence>
<keyword evidence="16" id="KW-1185">Reference proteome</keyword>
<keyword evidence="5 12" id="KW-0288">FMN</keyword>
<dbReference type="Pfam" id="PF01207">
    <property type="entry name" value="Dus"/>
    <property type="match status" value="1"/>
</dbReference>
<dbReference type="HAMAP" id="MF_02042">
    <property type="entry name" value="DusB_subfam"/>
    <property type="match status" value="1"/>
</dbReference>
<comment type="cofactor">
    <cofactor evidence="1 12 13">
        <name>FMN</name>
        <dbReference type="ChEBI" id="CHEBI:58210"/>
    </cofactor>
</comment>
<dbReference type="InterPro" id="IPR001269">
    <property type="entry name" value="DUS_fam"/>
</dbReference>
<dbReference type="InterPro" id="IPR004652">
    <property type="entry name" value="DusB-like"/>
</dbReference>
<feature type="active site" description="Proton donor" evidence="12">
    <location>
        <position position="100"/>
    </location>
</feature>
<dbReference type="PANTHER" id="PTHR45846">
    <property type="entry name" value="TRNA-DIHYDROURIDINE(47) SYNTHASE [NAD(P)(+)]-LIKE"/>
    <property type="match status" value="1"/>
</dbReference>
<dbReference type="PIRSF" id="PIRSF006621">
    <property type="entry name" value="Dus"/>
    <property type="match status" value="1"/>
</dbReference>
<name>A0ABV8CR64_9GAMM</name>
<evidence type="ECO:0000313" key="16">
    <source>
        <dbReference type="Proteomes" id="UP001595692"/>
    </source>
</evidence>
<evidence type="ECO:0000256" key="10">
    <source>
        <dbReference type="ARBA" id="ARBA00048205"/>
    </source>
</evidence>
<dbReference type="InterPro" id="IPR024036">
    <property type="entry name" value="tRNA-dHydroUridine_Synthase_C"/>
</dbReference>
<organism evidence="15 16">
    <name type="scientific">Pseudaeromonas sharmana</name>
    <dbReference type="NCBI Taxonomy" id="328412"/>
    <lineage>
        <taxon>Bacteria</taxon>
        <taxon>Pseudomonadati</taxon>
        <taxon>Pseudomonadota</taxon>
        <taxon>Gammaproteobacteria</taxon>
        <taxon>Aeromonadales</taxon>
        <taxon>Aeromonadaceae</taxon>
        <taxon>Pseudaeromonas</taxon>
    </lineage>
</organism>
<keyword evidence="8 12" id="KW-0694">RNA-binding</keyword>
<evidence type="ECO:0000256" key="2">
    <source>
        <dbReference type="ARBA" id="ARBA00002790"/>
    </source>
</evidence>
<evidence type="ECO:0000256" key="4">
    <source>
        <dbReference type="ARBA" id="ARBA00022630"/>
    </source>
</evidence>
<dbReference type="InterPro" id="IPR032887">
    <property type="entry name" value="DusB"/>
</dbReference>
<dbReference type="Gene3D" id="3.20.20.70">
    <property type="entry name" value="Aldolase class I"/>
    <property type="match status" value="1"/>
</dbReference>
<feature type="binding site" evidence="12">
    <location>
        <begin position="200"/>
        <end position="202"/>
    </location>
    <ligand>
        <name>FMN</name>
        <dbReference type="ChEBI" id="CHEBI:58210"/>
    </ligand>
</feature>
<protein>
    <recommendedName>
        <fullName evidence="12">tRNA-dihydrouridine synthase B</fullName>
        <ecNumber evidence="12">1.3.1.-</ecNumber>
    </recommendedName>
</protein>
<evidence type="ECO:0000256" key="3">
    <source>
        <dbReference type="ARBA" id="ARBA00022555"/>
    </source>
</evidence>
<dbReference type="EMBL" id="JBHSAF010000015">
    <property type="protein sequence ID" value="MFC3914701.1"/>
    <property type="molecule type" value="Genomic_DNA"/>
</dbReference>
<feature type="binding site" evidence="12">
    <location>
        <position position="139"/>
    </location>
    <ligand>
        <name>FMN</name>
        <dbReference type="ChEBI" id="CHEBI:58210"/>
    </ligand>
</feature>
<feature type="binding site" evidence="12">
    <location>
        <begin position="16"/>
        <end position="18"/>
    </location>
    <ligand>
        <name>FMN</name>
        <dbReference type="ChEBI" id="CHEBI:58210"/>
    </ligand>
</feature>
<evidence type="ECO:0000256" key="13">
    <source>
        <dbReference type="PIRNR" id="PIRNR006621"/>
    </source>
</evidence>
<sequence length="330" mass="36844">MQIGPYKLETPLILAPMAGISDRPFRQLCLRMGAGMAVSEMMLANPDTWDTEKSRKRRYHCDEKGIRSVQILGCDPELMAEAARLNVDAGAQIIDINMGCPAKKVNKKLAGSALLQDPELVERILQAVVNAVAVPVTLKIRTGWDPQHRNGVQIARLAEQAGIQALTVHGRTRACLFNGQAEYDTIKAIKQAVSIPVIANGDIDSAKKARDVLDYTGADAIMVGRAAQGQPWIFRQIRHYLEQNLATTSPSLGEVRALVLEHIDALHHFYGEYQGVRFARKHVAWYLERIAKNQDFRRGFNALEKANAQIDALKYFFDTQQHNEEQTAYV</sequence>
<accession>A0ABV8CR64</accession>
<feature type="binding site" evidence="12">
    <location>
        <position position="70"/>
    </location>
    <ligand>
        <name>FMN</name>
        <dbReference type="ChEBI" id="CHEBI:58210"/>
    </ligand>
</feature>
<dbReference type="SUPFAM" id="SSF51395">
    <property type="entry name" value="FMN-linked oxidoreductases"/>
    <property type="match status" value="1"/>
</dbReference>
<proteinExistence type="inferred from homology"/>
<keyword evidence="4 12" id="KW-0285">Flavoprotein</keyword>
<dbReference type="GO" id="GO:0016491">
    <property type="term" value="F:oxidoreductase activity"/>
    <property type="evidence" value="ECO:0007669"/>
    <property type="project" value="UniProtKB-KW"/>
</dbReference>
<evidence type="ECO:0000256" key="12">
    <source>
        <dbReference type="HAMAP-Rule" id="MF_02042"/>
    </source>
</evidence>
<evidence type="ECO:0000256" key="7">
    <source>
        <dbReference type="ARBA" id="ARBA00022857"/>
    </source>
</evidence>
<comment type="function">
    <text evidence="2 12 13">Catalyzes the synthesis of 5,6-dihydrouridine (D), a modified base found in the D-loop of most tRNAs, via the reduction of the C5-C6 double bond in target uridines.</text>
</comment>
<dbReference type="PANTHER" id="PTHR45846:SF1">
    <property type="entry name" value="TRNA-DIHYDROURIDINE(47) SYNTHASE [NAD(P)(+)]-LIKE"/>
    <property type="match status" value="1"/>
</dbReference>
<evidence type="ECO:0000256" key="1">
    <source>
        <dbReference type="ARBA" id="ARBA00001917"/>
    </source>
</evidence>
<feature type="domain" description="DUS-like FMN-binding" evidence="14">
    <location>
        <begin position="13"/>
        <end position="314"/>
    </location>
</feature>
<dbReference type="Proteomes" id="UP001595692">
    <property type="component" value="Unassembled WGS sequence"/>
</dbReference>
<evidence type="ECO:0000256" key="6">
    <source>
        <dbReference type="ARBA" id="ARBA00022694"/>
    </source>
</evidence>
<feature type="binding site" evidence="12">
    <location>
        <begin position="224"/>
        <end position="225"/>
    </location>
    <ligand>
        <name>FMN</name>
        <dbReference type="ChEBI" id="CHEBI:58210"/>
    </ligand>
</feature>
<dbReference type="CDD" id="cd02801">
    <property type="entry name" value="DUS_like_FMN"/>
    <property type="match status" value="1"/>
</dbReference>
<evidence type="ECO:0000256" key="11">
    <source>
        <dbReference type="ARBA" id="ARBA00048802"/>
    </source>
</evidence>
<comment type="catalytic activity">
    <reaction evidence="11 12">
        <text>a 5,6-dihydrouridine in tRNA + NAD(+) = a uridine in tRNA + NADH + H(+)</text>
        <dbReference type="Rhea" id="RHEA:54452"/>
        <dbReference type="Rhea" id="RHEA-COMP:13339"/>
        <dbReference type="Rhea" id="RHEA-COMP:13887"/>
        <dbReference type="ChEBI" id="CHEBI:15378"/>
        <dbReference type="ChEBI" id="CHEBI:57540"/>
        <dbReference type="ChEBI" id="CHEBI:57945"/>
        <dbReference type="ChEBI" id="CHEBI:65315"/>
        <dbReference type="ChEBI" id="CHEBI:74443"/>
    </reaction>
</comment>
<dbReference type="Gene3D" id="1.10.1200.80">
    <property type="entry name" value="Putative flavin oxidoreducatase, domain 2"/>
    <property type="match status" value="1"/>
</dbReference>
<keyword evidence="7 12" id="KW-0521">NADP</keyword>
<keyword evidence="6 12" id="KW-0819">tRNA processing</keyword>
<gene>
    <name evidence="12 15" type="primary">dusB</name>
    <name evidence="15" type="ORF">ACFOSS_14725</name>
</gene>
<evidence type="ECO:0000259" key="14">
    <source>
        <dbReference type="Pfam" id="PF01207"/>
    </source>
</evidence>
<dbReference type="NCBIfam" id="TIGR00737">
    <property type="entry name" value="nifR3_yhdG"/>
    <property type="match status" value="1"/>
</dbReference>